<accession>A0A510XT86</accession>
<sequence length="129" mass="14612">MNNHQEFTSVTADGLSFIGVTNPTLYEGFDPKLTPSDLVEYAGLIPQLLCNGDEHSTFKQNVDDNYAYGHQWGNRVTIDEDGMYHYPEDEPLAPIIMILNPRTGQRAFVYPYALVAIQDEGKWITTRLD</sequence>
<dbReference type="RefSeq" id="WP_089347506.1">
    <property type="nucleotide sequence ID" value="NZ_BJUM01000008.1"/>
</dbReference>
<comment type="caution">
    <text evidence="1">The sequence shown here is derived from an EMBL/GenBank/DDBJ whole genome shotgun (WGS) entry which is preliminary data.</text>
</comment>
<evidence type="ECO:0000313" key="1">
    <source>
        <dbReference type="EMBL" id="GEK54215.1"/>
    </source>
</evidence>
<protein>
    <submittedName>
        <fullName evidence="1">Uncharacterized protein</fullName>
    </submittedName>
</protein>
<dbReference type="Proteomes" id="UP000321419">
    <property type="component" value="Unassembled WGS sequence"/>
</dbReference>
<dbReference type="AlphaFoldDB" id="A0A510XT86"/>
<evidence type="ECO:0000313" key="2">
    <source>
        <dbReference type="Proteomes" id="UP000321419"/>
    </source>
</evidence>
<reference evidence="1 2" key="1">
    <citation type="submission" date="2019-07" db="EMBL/GenBank/DDBJ databases">
        <title>Whole genome shotgun sequence of Pseudoalteromonas espejiana NBRC 102222.</title>
        <authorList>
            <person name="Hosoyama A."/>
            <person name="Uohara A."/>
            <person name="Ohji S."/>
            <person name="Ichikawa N."/>
        </authorList>
    </citation>
    <scope>NUCLEOTIDE SEQUENCE [LARGE SCALE GENOMIC DNA]</scope>
    <source>
        <strain evidence="1 2">NBRC 102222</strain>
    </source>
</reference>
<dbReference type="EMBL" id="BJUM01000008">
    <property type="protein sequence ID" value="GEK54215.1"/>
    <property type="molecule type" value="Genomic_DNA"/>
</dbReference>
<proteinExistence type="predicted"/>
<organism evidence="1 2">
    <name type="scientific">Pseudoalteromonas espejiana</name>
    <dbReference type="NCBI Taxonomy" id="28107"/>
    <lineage>
        <taxon>Bacteria</taxon>
        <taxon>Pseudomonadati</taxon>
        <taxon>Pseudomonadota</taxon>
        <taxon>Gammaproteobacteria</taxon>
        <taxon>Alteromonadales</taxon>
        <taxon>Pseudoalteromonadaceae</taxon>
        <taxon>Pseudoalteromonas</taxon>
    </lineage>
</organism>
<name>A0A510XT86_9GAMM</name>
<gene>
    <name evidence="1" type="ORF">PES01_10600</name>
</gene>
<keyword evidence="2" id="KW-1185">Reference proteome</keyword>